<dbReference type="Gene3D" id="1.20.144.10">
    <property type="entry name" value="Phosphatidic acid phosphatase type 2/haloperoxidase"/>
    <property type="match status" value="1"/>
</dbReference>
<accession>A0A1H6W077</accession>
<dbReference type="PANTHER" id="PTHR14969">
    <property type="entry name" value="SPHINGOSINE-1-PHOSPHATE PHOSPHOHYDROLASE"/>
    <property type="match status" value="1"/>
</dbReference>
<gene>
    <name evidence="9" type="ORF">SAMN04487995_3225</name>
</gene>
<feature type="transmembrane region" description="Helical" evidence="7">
    <location>
        <begin position="56"/>
        <end position="74"/>
    </location>
</feature>
<dbReference type="SUPFAM" id="SSF48317">
    <property type="entry name" value="Acid phosphatase/Vanadium-dependent haloperoxidase"/>
    <property type="match status" value="1"/>
</dbReference>
<sequence>MRLFCLRHRSFFLPFFLIWIVLSIIQLLFTQNFIFLFVNKHWTPFADIFFKTCTHIGDGVFILVSGLVAALFSYRLAVKIFLSYAISGIVVQFLKQMVFAEIYRPPKILASLLPVLHKVEGVQLYHFNSFPSGHTTSAFALFTVLALECKSSLIKPFLLIPPLLVAYSRIYLLAHFLGDVYVAAFVAIPVSVLVYFYMNQYWAAQTDPRLDGGLTKLF</sequence>
<proteinExistence type="predicted"/>
<dbReference type="OrthoDB" id="9773582at2"/>
<evidence type="ECO:0000256" key="6">
    <source>
        <dbReference type="ARBA" id="ARBA00023136"/>
    </source>
</evidence>
<evidence type="ECO:0000256" key="1">
    <source>
        <dbReference type="ARBA" id="ARBA00004651"/>
    </source>
</evidence>
<dbReference type="EMBL" id="FNXY01000005">
    <property type="protein sequence ID" value="SEJ10329.1"/>
    <property type="molecule type" value="Genomic_DNA"/>
</dbReference>
<dbReference type="AlphaFoldDB" id="A0A1H6W077"/>
<evidence type="ECO:0000256" key="3">
    <source>
        <dbReference type="ARBA" id="ARBA00022692"/>
    </source>
</evidence>
<dbReference type="RefSeq" id="WP_090336777.1">
    <property type="nucleotide sequence ID" value="NZ_FNXY01000005.1"/>
</dbReference>
<keyword evidence="10" id="KW-1185">Reference proteome</keyword>
<evidence type="ECO:0000313" key="9">
    <source>
        <dbReference type="EMBL" id="SEJ10329.1"/>
    </source>
</evidence>
<comment type="subcellular location">
    <subcellularLocation>
        <location evidence="1">Cell membrane</location>
        <topology evidence="1">Multi-pass membrane protein</topology>
    </subcellularLocation>
</comment>
<evidence type="ECO:0000256" key="2">
    <source>
        <dbReference type="ARBA" id="ARBA00022475"/>
    </source>
</evidence>
<feature type="domain" description="Phosphatidic acid phosphatase type 2/haloperoxidase" evidence="8">
    <location>
        <begin position="78"/>
        <end position="195"/>
    </location>
</feature>
<dbReference type="Pfam" id="PF01569">
    <property type="entry name" value="PAP2"/>
    <property type="match status" value="1"/>
</dbReference>
<organism evidence="9 10">
    <name type="scientific">Dyadobacter koreensis</name>
    <dbReference type="NCBI Taxonomy" id="408657"/>
    <lineage>
        <taxon>Bacteria</taxon>
        <taxon>Pseudomonadati</taxon>
        <taxon>Bacteroidota</taxon>
        <taxon>Cytophagia</taxon>
        <taxon>Cytophagales</taxon>
        <taxon>Spirosomataceae</taxon>
        <taxon>Dyadobacter</taxon>
    </lineage>
</organism>
<reference evidence="9 10" key="1">
    <citation type="submission" date="2016-10" db="EMBL/GenBank/DDBJ databases">
        <authorList>
            <person name="de Groot N.N."/>
        </authorList>
    </citation>
    <scope>NUCLEOTIDE SEQUENCE [LARGE SCALE GENOMIC DNA]</scope>
    <source>
        <strain evidence="9 10">DSM 19938</strain>
    </source>
</reference>
<keyword evidence="2" id="KW-1003">Cell membrane</keyword>
<evidence type="ECO:0000256" key="4">
    <source>
        <dbReference type="ARBA" id="ARBA00022801"/>
    </source>
</evidence>
<dbReference type="Proteomes" id="UP000199532">
    <property type="component" value="Unassembled WGS sequence"/>
</dbReference>
<dbReference type="GO" id="GO:0005886">
    <property type="term" value="C:plasma membrane"/>
    <property type="evidence" value="ECO:0007669"/>
    <property type="project" value="UniProtKB-SubCell"/>
</dbReference>
<protein>
    <submittedName>
        <fullName evidence="9">PAP2 superfamily protein</fullName>
    </submittedName>
</protein>
<dbReference type="PANTHER" id="PTHR14969:SF62">
    <property type="entry name" value="DECAPRENYLPHOSPHORYL-5-PHOSPHORIBOSE PHOSPHATASE RV3807C-RELATED"/>
    <property type="match status" value="1"/>
</dbReference>
<keyword evidence="4" id="KW-0378">Hydrolase</keyword>
<evidence type="ECO:0000256" key="7">
    <source>
        <dbReference type="SAM" id="Phobius"/>
    </source>
</evidence>
<dbReference type="SMART" id="SM00014">
    <property type="entry name" value="acidPPc"/>
    <property type="match status" value="1"/>
</dbReference>
<dbReference type="InterPro" id="IPR000326">
    <property type="entry name" value="PAP2/HPO"/>
</dbReference>
<evidence type="ECO:0000313" key="10">
    <source>
        <dbReference type="Proteomes" id="UP000199532"/>
    </source>
</evidence>
<keyword evidence="5 7" id="KW-1133">Transmembrane helix</keyword>
<keyword evidence="6 7" id="KW-0472">Membrane</keyword>
<dbReference type="InterPro" id="IPR036938">
    <property type="entry name" value="PAP2/HPO_sf"/>
</dbReference>
<dbReference type="GO" id="GO:0016787">
    <property type="term" value="F:hydrolase activity"/>
    <property type="evidence" value="ECO:0007669"/>
    <property type="project" value="UniProtKB-KW"/>
</dbReference>
<feature type="transmembrane region" description="Helical" evidence="7">
    <location>
        <begin position="180"/>
        <end position="198"/>
    </location>
</feature>
<name>A0A1H6W077_9BACT</name>
<feature type="transmembrane region" description="Helical" evidence="7">
    <location>
        <begin position="12"/>
        <end position="36"/>
    </location>
</feature>
<feature type="transmembrane region" description="Helical" evidence="7">
    <location>
        <begin position="81"/>
        <end position="103"/>
    </location>
</feature>
<evidence type="ECO:0000256" key="5">
    <source>
        <dbReference type="ARBA" id="ARBA00022989"/>
    </source>
</evidence>
<dbReference type="STRING" id="408657.SAMN04487995_3225"/>
<keyword evidence="3 7" id="KW-0812">Transmembrane</keyword>
<evidence type="ECO:0000259" key="8">
    <source>
        <dbReference type="SMART" id="SM00014"/>
    </source>
</evidence>